<accession>A0ABQ5X2W5</accession>
<keyword evidence="1" id="KW-0812">Transmembrane</keyword>
<sequence length="432" mass="48306">MRAHARSLAVSHARTIFGTHGSPLIARLNDNARVLQDINIVLSHASEQGKQLTPAAEWLIDNYYLMDMQIQTIKVELPVGYYRDLPKLVDGAFSGLPRVFEIAWALVAHTDSHISTETIREFLETYQQTQPLLIRELWAVPINMRIVLIENLRRISQKISDDLKAREKADTLVDALTENGGANGPQTMQVLARVETPMLSRAFLVQFAHRLRGHDPQKDPAFLWLDGVLQEKGTDLETIVHEEMQEQGALNATIRNIINSIRLMTTTDWNDLVEDVSLVSRTLAAHGEFSGMDLTTRHLYCRAVEKLAKGSQFSECDIASLAVAKAQNARIEQSAEPRRADPGYYLIAEGRPTLEKELRFRAPLRVQVGRICRQLGITGYSIAVTLLTLLLLSGFLSLMNGYLPGRAFLLLLVLGFIPASDAVVSGMNRFLM</sequence>
<evidence type="ECO:0000256" key="1">
    <source>
        <dbReference type="SAM" id="Phobius"/>
    </source>
</evidence>
<proteinExistence type="predicted"/>
<keyword evidence="3" id="KW-1185">Reference proteome</keyword>
<feature type="transmembrane region" description="Helical" evidence="1">
    <location>
        <begin position="408"/>
        <end position="427"/>
    </location>
</feature>
<dbReference type="EMBL" id="BSNW01000046">
    <property type="protein sequence ID" value="GLQ69748.1"/>
    <property type="molecule type" value="Genomic_DNA"/>
</dbReference>
<keyword evidence="1" id="KW-1133">Transmembrane helix</keyword>
<protein>
    <recommendedName>
        <fullName evidence="4">Cyclic beta 1-2 glucan synthetase</fullName>
    </recommendedName>
</protein>
<evidence type="ECO:0000313" key="3">
    <source>
        <dbReference type="Proteomes" id="UP001156672"/>
    </source>
</evidence>
<gene>
    <name evidence="2" type="ORF">GCM10007866_22010</name>
</gene>
<organism evidence="2 3">
    <name type="scientific">Gluconobacter albidus</name>
    <dbReference type="NCBI Taxonomy" id="318683"/>
    <lineage>
        <taxon>Bacteria</taxon>
        <taxon>Pseudomonadati</taxon>
        <taxon>Pseudomonadota</taxon>
        <taxon>Alphaproteobacteria</taxon>
        <taxon>Acetobacterales</taxon>
        <taxon>Acetobacteraceae</taxon>
        <taxon>Gluconobacter</taxon>
    </lineage>
</organism>
<dbReference type="RefSeq" id="WP_231865272.1">
    <property type="nucleotide sequence ID" value="NZ_BEWL01000013.1"/>
</dbReference>
<reference evidence="3" key="1">
    <citation type="journal article" date="2019" name="Int. J. Syst. Evol. Microbiol.">
        <title>The Global Catalogue of Microorganisms (GCM) 10K type strain sequencing project: providing services to taxonomists for standard genome sequencing and annotation.</title>
        <authorList>
            <consortium name="The Broad Institute Genomics Platform"/>
            <consortium name="The Broad Institute Genome Sequencing Center for Infectious Disease"/>
            <person name="Wu L."/>
            <person name="Ma J."/>
        </authorList>
    </citation>
    <scope>NUCLEOTIDE SEQUENCE [LARGE SCALE GENOMIC DNA]</scope>
    <source>
        <strain evidence="3">NBRC 3250</strain>
    </source>
</reference>
<name>A0ABQ5X2W5_9PROT</name>
<evidence type="ECO:0000313" key="2">
    <source>
        <dbReference type="EMBL" id="GLQ69748.1"/>
    </source>
</evidence>
<comment type="caution">
    <text evidence="2">The sequence shown here is derived from an EMBL/GenBank/DDBJ whole genome shotgun (WGS) entry which is preliminary data.</text>
</comment>
<evidence type="ECO:0008006" key="4">
    <source>
        <dbReference type="Google" id="ProtNLM"/>
    </source>
</evidence>
<keyword evidence="1" id="KW-0472">Membrane</keyword>
<dbReference type="Proteomes" id="UP001156672">
    <property type="component" value="Unassembled WGS sequence"/>
</dbReference>
<feature type="transmembrane region" description="Helical" evidence="1">
    <location>
        <begin position="377"/>
        <end position="396"/>
    </location>
</feature>